<dbReference type="AlphaFoldDB" id="A0A154QGI6"/>
<sequence>MGKKTLALYVSATGTITSARASVLAPVVTAHADVSGANWKALGETLRAHFGNASVQLLLSARQCRYQVLPWLSSCYTGAAIRRYVAEAFAAAAGVTAASYRIEIDWPRYGEPVLAAAYPLSIVDGLRDGLAASGHVLAGVDSSIGPILRRYGRALDASQALLAYAEDDGITGITLEGGGVVQIETLSGGGAGLDDVEVWSSRKQFAFADDSQLRWLATAEKPEVYAGTLLPLVGPAPIRAGHGVVMAWL</sequence>
<comment type="caution">
    <text evidence="1">The sequence shown here is derived from an EMBL/GenBank/DDBJ whole genome shotgun (WGS) entry which is preliminary data.</text>
</comment>
<dbReference type="Proteomes" id="UP000076131">
    <property type="component" value="Unassembled WGS sequence"/>
</dbReference>
<organism evidence="1 2">
    <name type="scientific">Rhodanobacter thiooxydans</name>
    <dbReference type="NCBI Taxonomy" id="416169"/>
    <lineage>
        <taxon>Bacteria</taxon>
        <taxon>Pseudomonadati</taxon>
        <taxon>Pseudomonadota</taxon>
        <taxon>Gammaproteobacteria</taxon>
        <taxon>Lysobacterales</taxon>
        <taxon>Rhodanobacteraceae</taxon>
        <taxon>Rhodanobacter</taxon>
    </lineage>
</organism>
<keyword evidence="2" id="KW-1185">Reference proteome</keyword>
<reference evidence="1 2" key="1">
    <citation type="journal article" date="2016" name="MBio">
        <title>Lateral Gene Transfer in a Heavy Metal-Contaminated-Groundwater Microbial Community.</title>
        <authorList>
            <person name="Hemme C.L."/>
            <person name="Green S.J."/>
            <person name="Rishishwar L."/>
            <person name="Prakash O."/>
            <person name="Pettenato A."/>
            <person name="Chakraborty R."/>
            <person name="Deutschbauer A.M."/>
            <person name="Van Nostrand J.D."/>
            <person name="Wu L."/>
            <person name="He Z."/>
            <person name="Jordan I.K."/>
            <person name="Hazen T.C."/>
            <person name="Arkin A.P."/>
            <person name="Kostka J.E."/>
            <person name="Zhou J."/>
        </authorList>
    </citation>
    <scope>NUCLEOTIDE SEQUENCE [LARGE SCALE GENOMIC DNA]</scope>
    <source>
        <strain evidence="1 2">FW104-T7</strain>
    </source>
</reference>
<dbReference type="STRING" id="416169.RHOFW104T7_15335"/>
<protein>
    <submittedName>
        <fullName evidence="1">Uncharacterized protein</fullName>
    </submittedName>
</protein>
<dbReference type="RefSeq" id="WP_008437525.1">
    <property type="nucleotide sequence ID" value="NZ_LVJS01000050.1"/>
</dbReference>
<proteinExistence type="predicted"/>
<dbReference type="EMBL" id="LVJS01000050">
    <property type="protein sequence ID" value="KZC23077.1"/>
    <property type="molecule type" value="Genomic_DNA"/>
</dbReference>
<accession>A0A154QGI6</accession>
<evidence type="ECO:0000313" key="2">
    <source>
        <dbReference type="Proteomes" id="UP000076131"/>
    </source>
</evidence>
<gene>
    <name evidence="1" type="ORF">RHOFW104T7_15335</name>
</gene>
<evidence type="ECO:0000313" key="1">
    <source>
        <dbReference type="EMBL" id="KZC23077.1"/>
    </source>
</evidence>
<name>A0A154QGI6_9GAMM</name>